<keyword evidence="4" id="KW-1185">Reference proteome</keyword>
<proteinExistence type="inferred from homology"/>
<protein>
    <submittedName>
        <fullName evidence="3">Surfactin synthase thioesterase subunit</fullName>
    </submittedName>
</protein>
<name>A0A1C4ZJW3_9ACTN</name>
<comment type="similarity">
    <text evidence="1">Belongs to the thioesterase family.</text>
</comment>
<organism evidence="3 4">
    <name type="scientific">Micromonospora marina</name>
    <dbReference type="NCBI Taxonomy" id="307120"/>
    <lineage>
        <taxon>Bacteria</taxon>
        <taxon>Bacillati</taxon>
        <taxon>Actinomycetota</taxon>
        <taxon>Actinomycetes</taxon>
        <taxon>Micromonosporales</taxon>
        <taxon>Micromonosporaceae</taxon>
        <taxon>Micromonospora</taxon>
    </lineage>
</organism>
<evidence type="ECO:0000313" key="4">
    <source>
        <dbReference type="Proteomes" id="UP000198551"/>
    </source>
</evidence>
<dbReference type="Proteomes" id="UP000198551">
    <property type="component" value="Unassembled WGS sequence"/>
</dbReference>
<dbReference type="EMBL" id="FMCV01000018">
    <property type="protein sequence ID" value="SCF33195.1"/>
    <property type="molecule type" value="Genomic_DNA"/>
</dbReference>
<accession>A0A1C4ZJW3</accession>
<dbReference type="InterPro" id="IPR029058">
    <property type="entry name" value="AB_hydrolase_fold"/>
</dbReference>
<feature type="domain" description="Thioesterase" evidence="2">
    <location>
        <begin position="25"/>
        <end position="248"/>
    </location>
</feature>
<dbReference type="PANTHER" id="PTHR11487:SF0">
    <property type="entry name" value="S-ACYL FATTY ACID SYNTHASE THIOESTERASE, MEDIUM CHAIN"/>
    <property type="match status" value="1"/>
</dbReference>
<dbReference type="InterPro" id="IPR012223">
    <property type="entry name" value="TEII"/>
</dbReference>
<dbReference type="InterPro" id="IPR001031">
    <property type="entry name" value="Thioesterase"/>
</dbReference>
<dbReference type="GO" id="GO:0008610">
    <property type="term" value="P:lipid biosynthetic process"/>
    <property type="evidence" value="ECO:0007669"/>
    <property type="project" value="TreeGrafter"/>
</dbReference>
<dbReference type="SUPFAM" id="SSF53474">
    <property type="entry name" value="alpha/beta-Hydrolases"/>
    <property type="match status" value="1"/>
</dbReference>
<gene>
    <name evidence="3" type="ORF">GA0070215_11833</name>
</gene>
<reference evidence="4" key="1">
    <citation type="submission" date="2016-06" db="EMBL/GenBank/DDBJ databases">
        <authorList>
            <person name="Varghese N."/>
        </authorList>
    </citation>
    <scope>NUCLEOTIDE SEQUENCE [LARGE SCALE GENOMIC DNA]</scope>
    <source>
        <strain evidence="4">DSM 45555</strain>
    </source>
</reference>
<dbReference type="Gene3D" id="3.40.50.1820">
    <property type="entry name" value="alpha/beta hydrolase"/>
    <property type="match status" value="1"/>
</dbReference>
<dbReference type="Pfam" id="PF00975">
    <property type="entry name" value="Thioesterase"/>
    <property type="match status" value="1"/>
</dbReference>
<evidence type="ECO:0000313" key="3">
    <source>
        <dbReference type="EMBL" id="SCF33195.1"/>
    </source>
</evidence>
<dbReference type="PANTHER" id="PTHR11487">
    <property type="entry name" value="THIOESTERASE"/>
    <property type="match status" value="1"/>
</dbReference>
<evidence type="ECO:0000256" key="1">
    <source>
        <dbReference type="ARBA" id="ARBA00007169"/>
    </source>
</evidence>
<evidence type="ECO:0000259" key="2">
    <source>
        <dbReference type="Pfam" id="PF00975"/>
    </source>
</evidence>
<dbReference type="AlphaFoldDB" id="A0A1C4ZJW3"/>
<sequence>MLLAMSQVSGGRWFGPAGSSTGDAQVFVFPYAGGVAASFAQWQELAAPELSVQVALMPGRGARLHEAPVDDLPELVDALATAVIERASGPFLLAGHSLGALVAFEVTRELRRRGAPAPLALLVGGAEAPQTRLVRRRVHDLDDAGLVEALRDFGATPVALLADRDLMELVLPAVRADFALSERYVYRPEPPLVVPVHVLLGDRDEHVDPDRAAGWARECVTEPLRHVFPGGHFFLSDHLPEIIDLMRHIVASHTAVAD</sequence>